<dbReference type="Pfam" id="PF01609">
    <property type="entry name" value="DDE_Tnp_1"/>
    <property type="match status" value="1"/>
</dbReference>
<dbReference type="GO" id="GO:0003677">
    <property type="term" value="F:DNA binding"/>
    <property type="evidence" value="ECO:0007669"/>
    <property type="project" value="InterPro"/>
</dbReference>
<organism evidence="2 3">
    <name type="scientific">Natrinema versiforme JCM 10478</name>
    <dbReference type="NCBI Taxonomy" id="1227496"/>
    <lineage>
        <taxon>Archaea</taxon>
        <taxon>Methanobacteriati</taxon>
        <taxon>Methanobacteriota</taxon>
        <taxon>Stenosarchaea group</taxon>
        <taxon>Halobacteria</taxon>
        <taxon>Halobacteriales</taxon>
        <taxon>Natrialbaceae</taxon>
        <taxon>Natrinema</taxon>
    </lineage>
</organism>
<protein>
    <submittedName>
        <fullName evidence="2">Transposase (ISH9)</fullName>
    </submittedName>
</protein>
<evidence type="ECO:0000313" key="2">
    <source>
        <dbReference type="EMBL" id="ELY66308.1"/>
    </source>
</evidence>
<proteinExistence type="predicted"/>
<dbReference type="GO" id="GO:0006313">
    <property type="term" value="P:DNA transposition"/>
    <property type="evidence" value="ECO:0007669"/>
    <property type="project" value="InterPro"/>
</dbReference>
<accession>L9Y0A7</accession>
<gene>
    <name evidence="2" type="ORF">C489_13151</name>
</gene>
<dbReference type="GO" id="GO:0004803">
    <property type="term" value="F:transposase activity"/>
    <property type="evidence" value="ECO:0007669"/>
    <property type="project" value="InterPro"/>
</dbReference>
<feature type="domain" description="Transposase IS4-like" evidence="1">
    <location>
        <begin position="8"/>
        <end position="77"/>
    </location>
</feature>
<dbReference type="AlphaFoldDB" id="L9Y0A7"/>
<comment type="caution">
    <text evidence="2">The sequence shown here is derived from an EMBL/GenBank/DDBJ whole genome shotgun (WGS) entry which is preliminary data.</text>
</comment>
<dbReference type="Proteomes" id="UP000011632">
    <property type="component" value="Unassembled WGS sequence"/>
</dbReference>
<dbReference type="EMBL" id="AOID01000036">
    <property type="protein sequence ID" value="ELY66308.1"/>
    <property type="molecule type" value="Genomic_DNA"/>
</dbReference>
<reference evidence="2 3" key="1">
    <citation type="journal article" date="2014" name="PLoS Genet.">
        <title>Phylogenetically driven sequencing of extremely halophilic archaea reveals strategies for static and dynamic osmo-response.</title>
        <authorList>
            <person name="Becker E.A."/>
            <person name="Seitzer P.M."/>
            <person name="Tritt A."/>
            <person name="Larsen D."/>
            <person name="Krusor M."/>
            <person name="Yao A.I."/>
            <person name="Wu D."/>
            <person name="Madern D."/>
            <person name="Eisen J.A."/>
            <person name="Darling A.E."/>
            <person name="Facciotti M.T."/>
        </authorList>
    </citation>
    <scope>NUCLEOTIDE SEQUENCE [LARGE SCALE GENOMIC DNA]</scope>
    <source>
        <strain evidence="2 3">JCM 10478</strain>
    </source>
</reference>
<evidence type="ECO:0000259" key="1">
    <source>
        <dbReference type="Pfam" id="PF01609"/>
    </source>
</evidence>
<sequence length="83" mass="9684">MLFHRENGSKHYYRRTNYRVQTLKATALVDTAMQAVLDVHCTTGKPHDTQFGWRVACRNTGDLHSLAKGYDWMQLRENSETRV</sequence>
<evidence type="ECO:0000313" key="3">
    <source>
        <dbReference type="Proteomes" id="UP000011632"/>
    </source>
</evidence>
<name>L9Y0A7_9EURY</name>
<dbReference type="InterPro" id="IPR002559">
    <property type="entry name" value="Transposase_11"/>
</dbReference>
<keyword evidence="3" id="KW-1185">Reference proteome</keyword>